<accession>A0A327YVN2</accession>
<dbReference type="OrthoDB" id="9791248at2"/>
<keyword evidence="5" id="KW-0813">Transport</keyword>
<dbReference type="PANTHER" id="PTHR36122:SF2">
    <property type="entry name" value="NICOTINAMIDE RIBOSIDE TRANSPORTER PNUC"/>
    <property type="match status" value="1"/>
</dbReference>
<dbReference type="InterPro" id="IPR006419">
    <property type="entry name" value="NMN_transpt_PnuC"/>
</dbReference>
<dbReference type="GO" id="GO:0005886">
    <property type="term" value="C:plasma membrane"/>
    <property type="evidence" value="ECO:0007669"/>
    <property type="project" value="UniProtKB-SubCell"/>
</dbReference>
<evidence type="ECO:0000256" key="6">
    <source>
        <dbReference type="ARBA" id="ARBA00022475"/>
    </source>
</evidence>
<proteinExistence type="inferred from homology"/>
<dbReference type="AlphaFoldDB" id="A0A327YVN2"/>
<evidence type="ECO:0000256" key="4">
    <source>
        <dbReference type="ARBA" id="ARBA00017522"/>
    </source>
</evidence>
<keyword evidence="7 10" id="KW-0812">Transmembrane</keyword>
<feature type="transmembrane region" description="Helical" evidence="10">
    <location>
        <begin position="12"/>
        <end position="33"/>
    </location>
</feature>
<keyword evidence="12" id="KW-1185">Reference proteome</keyword>
<sequence>MIEFLFAQYKDYPNYLIALELIAVVFGVISVLFARKNNILVYPTGLVSTILYVYILFEFQLYGDLIINFYYTIMSVLGWYLWSKTKDGAEEFPISTINQKDFLISTLIFIITLTFVVLVYHFFDKFTHWTAYVDALTTGLFFVGMWLMAKRKIENWILWIIADAISIPLYFYKGLTFSSFQFILFTIIAILGYKEWKRFLQKTI</sequence>
<feature type="transmembrane region" description="Helical" evidence="10">
    <location>
        <begin position="102"/>
        <end position="123"/>
    </location>
</feature>
<evidence type="ECO:0000256" key="8">
    <source>
        <dbReference type="ARBA" id="ARBA00022989"/>
    </source>
</evidence>
<evidence type="ECO:0000256" key="3">
    <source>
        <dbReference type="ARBA" id="ARBA00006669"/>
    </source>
</evidence>
<evidence type="ECO:0000256" key="1">
    <source>
        <dbReference type="ARBA" id="ARBA00002672"/>
    </source>
</evidence>
<evidence type="ECO:0000256" key="5">
    <source>
        <dbReference type="ARBA" id="ARBA00022448"/>
    </source>
</evidence>
<dbReference type="Proteomes" id="UP000249620">
    <property type="component" value="Unassembled WGS sequence"/>
</dbReference>
<evidence type="ECO:0000256" key="10">
    <source>
        <dbReference type="SAM" id="Phobius"/>
    </source>
</evidence>
<feature type="transmembrane region" description="Helical" evidence="10">
    <location>
        <begin position="129"/>
        <end position="149"/>
    </location>
</feature>
<comment type="similarity">
    <text evidence="3">Belongs to the nicotinamide ribonucleoside (NR) uptake permease (TC 4.B.1) family.</text>
</comment>
<dbReference type="Pfam" id="PF04973">
    <property type="entry name" value="NMN_transporter"/>
    <property type="match status" value="1"/>
</dbReference>
<dbReference type="NCBIfam" id="TIGR01528">
    <property type="entry name" value="NMN_trans_PnuC"/>
    <property type="match status" value="1"/>
</dbReference>
<feature type="transmembrane region" description="Helical" evidence="10">
    <location>
        <begin position="178"/>
        <end position="196"/>
    </location>
</feature>
<keyword evidence="6" id="KW-1003">Cell membrane</keyword>
<comment type="caution">
    <text evidence="11">The sequence shown here is derived from an EMBL/GenBank/DDBJ whole genome shotgun (WGS) entry which is preliminary data.</text>
</comment>
<feature type="transmembrane region" description="Helical" evidence="10">
    <location>
        <begin position="40"/>
        <end position="59"/>
    </location>
</feature>
<comment type="function">
    <text evidence="1">Required for nicotinamide riboside transport across the inner membrane.</text>
</comment>
<protein>
    <recommendedName>
        <fullName evidence="4">Nicotinamide riboside transporter PnuC</fullName>
    </recommendedName>
</protein>
<dbReference type="GO" id="GO:0034257">
    <property type="term" value="F:nicotinamide riboside transmembrane transporter activity"/>
    <property type="evidence" value="ECO:0007669"/>
    <property type="project" value="InterPro"/>
</dbReference>
<evidence type="ECO:0000256" key="7">
    <source>
        <dbReference type="ARBA" id="ARBA00022692"/>
    </source>
</evidence>
<reference evidence="11 12" key="1">
    <citation type="submission" date="2018-06" db="EMBL/GenBank/DDBJ databases">
        <title>Genomic Encyclopedia of Type Strains, Phase III (KMG-III): the genomes of soil and plant-associated and newly described type strains.</title>
        <authorList>
            <person name="Whitman W."/>
        </authorList>
    </citation>
    <scope>NUCLEOTIDE SEQUENCE [LARGE SCALE GENOMIC DNA]</scope>
    <source>
        <strain evidence="11 12">CGMCC 1.12398</strain>
    </source>
</reference>
<feature type="transmembrane region" description="Helical" evidence="10">
    <location>
        <begin position="65"/>
        <end position="82"/>
    </location>
</feature>
<keyword evidence="8 10" id="KW-1133">Transmembrane helix</keyword>
<evidence type="ECO:0000313" key="11">
    <source>
        <dbReference type="EMBL" id="RAK24426.1"/>
    </source>
</evidence>
<comment type="subcellular location">
    <subcellularLocation>
        <location evidence="2">Cell membrane</location>
        <topology evidence="2">Multi-pass membrane protein</topology>
    </subcellularLocation>
</comment>
<organism evidence="11 12">
    <name type="scientific">Flavobacterium aquaticum</name>
    <dbReference type="NCBI Taxonomy" id="1236486"/>
    <lineage>
        <taxon>Bacteria</taxon>
        <taxon>Pseudomonadati</taxon>
        <taxon>Bacteroidota</taxon>
        <taxon>Flavobacteriia</taxon>
        <taxon>Flavobacteriales</taxon>
        <taxon>Flavobacteriaceae</taxon>
        <taxon>Flavobacterium</taxon>
    </lineage>
</organism>
<dbReference type="RefSeq" id="WP_111566210.1">
    <property type="nucleotide sequence ID" value="NZ_QLMI01000002.1"/>
</dbReference>
<evidence type="ECO:0000313" key="12">
    <source>
        <dbReference type="Proteomes" id="UP000249620"/>
    </source>
</evidence>
<gene>
    <name evidence="11" type="ORF">B0I03_102285</name>
</gene>
<dbReference type="EMBL" id="QLMI01000002">
    <property type="protein sequence ID" value="RAK24426.1"/>
    <property type="molecule type" value="Genomic_DNA"/>
</dbReference>
<name>A0A327YVN2_9FLAO</name>
<keyword evidence="9 10" id="KW-0472">Membrane</keyword>
<feature type="transmembrane region" description="Helical" evidence="10">
    <location>
        <begin position="156"/>
        <end position="172"/>
    </location>
</feature>
<evidence type="ECO:0000256" key="9">
    <source>
        <dbReference type="ARBA" id="ARBA00023136"/>
    </source>
</evidence>
<dbReference type="PANTHER" id="PTHR36122">
    <property type="entry name" value="NICOTINAMIDE RIBOSIDE TRANSPORTER PNUC"/>
    <property type="match status" value="1"/>
</dbReference>
<evidence type="ECO:0000256" key="2">
    <source>
        <dbReference type="ARBA" id="ARBA00004651"/>
    </source>
</evidence>